<keyword evidence="3" id="KW-0614">Plasmid</keyword>
<organism evidence="3 4">
    <name type="scientific">Roseovarius pelagicus</name>
    <dbReference type="NCBI Taxonomy" id="2980108"/>
    <lineage>
        <taxon>Bacteria</taxon>
        <taxon>Pseudomonadati</taxon>
        <taxon>Pseudomonadota</taxon>
        <taxon>Alphaproteobacteria</taxon>
        <taxon>Rhodobacterales</taxon>
        <taxon>Roseobacteraceae</taxon>
        <taxon>Roseovarius</taxon>
    </lineage>
</organism>
<name>A0ABY6D5Q4_9RHOB</name>
<comment type="similarity">
    <text evidence="1">Belongs to the class-II fumarase/aspartase family.</text>
</comment>
<evidence type="ECO:0000313" key="3">
    <source>
        <dbReference type="EMBL" id="UXX81482.1"/>
    </source>
</evidence>
<dbReference type="SMART" id="SM00998">
    <property type="entry name" value="ADSL_C"/>
    <property type="match status" value="1"/>
</dbReference>
<dbReference type="InterPro" id="IPR022761">
    <property type="entry name" value="Fumarate_lyase_N"/>
</dbReference>
<dbReference type="CDD" id="cd01597">
    <property type="entry name" value="pCLME"/>
    <property type="match status" value="1"/>
</dbReference>
<proteinExistence type="inferred from homology"/>
<dbReference type="PRINTS" id="PR00145">
    <property type="entry name" value="ARGSUCLYASE"/>
</dbReference>
<dbReference type="InterPro" id="IPR000362">
    <property type="entry name" value="Fumarate_lyase_fam"/>
</dbReference>
<dbReference type="GO" id="GO:0016829">
    <property type="term" value="F:lyase activity"/>
    <property type="evidence" value="ECO:0007669"/>
    <property type="project" value="UniProtKB-KW"/>
</dbReference>
<dbReference type="Gene3D" id="1.10.40.30">
    <property type="entry name" value="Fumarase/aspartase (C-terminal domain)"/>
    <property type="match status" value="1"/>
</dbReference>
<evidence type="ECO:0000256" key="1">
    <source>
        <dbReference type="ARBA" id="ARBA00034772"/>
    </source>
</evidence>
<gene>
    <name evidence="3" type="ORF">N7U68_01085</name>
</gene>
<dbReference type="EMBL" id="CP106737">
    <property type="protein sequence ID" value="UXX81482.1"/>
    <property type="molecule type" value="Genomic_DNA"/>
</dbReference>
<reference evidence="3" key="1">
    <citation type="submission" date="2022-10" db="EMBL/GenBank/DDBJ databases">
        <title>Roseovarius pelagicus sp. nov., isolated from Arctic seawater.</title>
        <authorList>
            <person name="Hong Y.W."/>
            <person name="Hwang C.Y."/>
        </authorList>
    </citation>
    <scope>NUCLEOTIDE SEQUENCE</scope>
    <source>
        <strain evidence="3">HL-MP18</strain>
        <plasmid evidence="3">unnamed2</plasmid>
    </source>
</reference>
<accession>A0ABY6D5Q4</accession>
<dbReference type="PRINTS" id="PR00149">
    <property type="entry name" value="FUMRATELYASE"/>
</dbReference>
<dbReference type="SUPFAM" id="SSF48557">
    <property type="entry name" value="L-aspartase-like"/>
    <property type="match status" value="1"/>
</dbReference>
<dbReference type="Gene3D" id="1.20.200.10">
    <property type="entry name" value="Fumarase/aspartase (Central domain)"/>
    <property type="match status" value="1"/>
</dbReference>
<dbReference type="Proteomes" id="UP001064087">
    <property type="component" value="Plasmid unnamed2"/>
</dbReference>
<keyword evidence="3" id="KW-0456">Lyase</keyword>
<sequence>MATKPPSIDRSPAALVDSAIFGDMFATEPMRDIFSDAGTIARYLDIEAALAKVQGELGIIPGDAAQVIQQTIARLDIDTAALRISANNVGYPIVGVVNQIADSCPGNAGQYVHWGATTQDIMDTAVVMQIRDAFNQVETALTGVNTHLGHLATEHRDTPMPGRTHLQHALPVSFGYKCAVWQSAVLRHLDRLSEMRARVLQGQFAGAAGTLASLHPEGLTIHEELMRELGLYTAPCPWHAMRDSLAEGVNLIGLISGTLSKIATDVSIMMMTEIGEVSEEYAAERGSSSTMPQKHNPILCEMIIGTGRIVRQNAGIMMEAVCTDFERATGPWHAEWHAIPQVFLNISAALSHADNLLDNLVVHPDRMAANLAISEGGISAEAVMMALGAKIGRKKAYKLIYSAFRDTRDRKIDLAEALSDMPEVSVHLSRQKIDALLAPENYLGHSGDIVDRVQSLARDPHAQS</sequence>
<dbReference type="Pfam" id="PF00206">
    <property type="entry name" value="Lyase_1"/>
    <property type="match status" value="1"/>
</dbReference>
<dbReference type="Pfam" id="PF10397">
    <property type="entry name" value="ADSL_C"/>
    <property type="match status" value="1"/>
</dbReference>
<protein>
    <submittedName>
        <fullName evidence="3">Adenylosuccinate lyase family protein</fullName>
    </submittedName>
</protein>
<evidence type="ECO:0000313" key="4">
    <source>
        <dbReference type="Proteomes" id="UP001064087"/>
    </source>
</evidence>
<geneLocation type="plasmid" evidence="3 4">
    <name>unnamed2</name>
</geneLocation>
<dbReference type="InterPro" id="IPR008948">
    <property type="entry name" value="L-Aspartase-like"/>
</dbReference>
<evidence type="ECO:0000259" key="2">
    <source>
        <dbReference type="SMART" id="SM00998"/>
    </source>
</evidence>
<dbReference type="InterPro" id="IPR019468">
    <property type="entry name" value="AdenyloSucc_lyase_C"/>
</dbReference>
<keyword evidence="4" id="KW-1185">Reference proteome</keyword>
<dbReference type="RefSeq" id="WP_263046679.1">
    <property type="nucleotide sequence ID" value="NZ_CP106737.1"/>
</dbReference>
<feature type="domain" description="Adenylosuccinate lyase C-terminal" evidence="2">
    <location>
        <begin position="375"/>
        <end position="454"/>
    </location>
</feature>
<dbReference type="PANTHER" id="PTHR43172">
    <property type="entry name" value="ADENYLOSUCCINATE LYASE"/>
    <property type="match status" value="1"/>
</dbReference>
<dbReference type="PANTHER" id="PTHR43172:SF2">
    <property type="entry name" value="ADENYLOSUCCINATE LYASE C-TERMINAL DOMAIN-CONTAINING PROTEIN"/>
    <property type="match status" value="1"/>
</dbReference>